<reference evidence="4" key="1">
    <citation type="submission" date="2019-01" db="EMBL/GenBank/DDBJ databases">
        <title>Discovery of the Streptoketides by Direct Cloning and Rapid Heterologous Expression of a Cryptic PKS II Gene Cluster from Streptomyces sp. Tue6314.</title>
        <authorList>
            <person name="Qian Z."/>
            <person name="D'Agostino P.M."/>
            <person name="Bruhn T."/>
            <person name="Haslbeck M."/>
            <person name="Gulder T.A.M."/>
        </authorList>
    </citation>
    <scope>NUCLEOTIDE SEQUENCE</scope>
    <source>
        <strain evidence="4">Tue6314</strain>
    </source>
</reference>
<dbReference type="InterPro" id="IPR050791">
    <property type="entry name" value="Aldo-Keto_reductase"/>
</dbReference>
<proteinExistence type="predicted"/>
<sequence>MENRKLGAAGLGVSALGLGCMGMAGAYGTADTDEAVATVRRALDLGVTLIDTADFYGPGTAEKIVATALEGRRDEAVVATKFGMRRPAAGPPFVDGSPAYVREACEASLQRMGLDHIDLYYLARLDPKVDVEETVGALGELVAEGKVRHIGLCEVSARTLRRANAVHPIAALQTEYSLWERHVEAEILPACRELGTGFVAYSPLGRGFLTGAFDSAEDLAEDDQRRNHPRFQSENFDHNRDLVRTVEDMAKEKGVSLTQLALAWVLAQGGDVVPIPGTRRVSHLEQNVSAADVRLTEDEVARLSGLFPAGATAGLRYPAHFMRTIDQS</sequence>
<dbReference type="PROSITE" id="PS51257">
    <property type="entry name" value="PROKAR_LIPOPROTEIN"/>
    <property type="match status" value="1"/>
</dbReference>
<dbReference type="Pfam" id="PF00248">
    <property type="entry name" value="Aldo_ket_red"/>
    <property type="match status" value="1"/>
</dbReference>
<evidence type="ECO:0000313" key="4">
    <source>
        <dbReference type="EMBL" id="QED90625.1"/>
    </source>
</evidence>
<dbReference type="CDD" id="cd19076">
    <property type="entry name" value="AKR_AKR13A_13D"/>
    <property type="match status" value="1"/>
</dbReference>
<dbReference type="GO" id="GO:0016491">
    <property type="term" value="F:oxidoreductase activity"/>
    <property type="evidence" value="ECO:0007669"/>
    <property type="project" value="UniProtKB-KW"/>
</dbReference>
<dbReference type="PANTHER" id="PTHR43625">
    <property type="entry name" value="AFLATOXIN B1 ALDEHYDE REDUCTASE"/>
    <property type="match status" value="1"/>
</dbReference>
<evidence type="ECO:0000256" key="1">
    <source>
        <dbReference type="ARBA" id="ARBA00023002"/>
    </source>
</evidence>
<dbReference type="InterPro" id="IPR036812">
    <property type="entry name" value="NAD(P)_OxRdtase_dom_sf"/>
</dbReference>
<feature type="signal peptide" evidence="2">
    <location>
        <begin position="1"/>
        <end position="26"/>
    </location>
</feature>
<name>A0A5B9BP96_9ACTN</name>
<evidence type="ECO:0000259" key="3">
    <source>
        <dbReference type="Pfam" id="PF00248"/>
    </source>
</evidence>
<organism evidence="4">
    <name type="scientific">Streptomyces sp. Tue6314</name>
    <dbReference type="NCBI Taxonomy" id="2602572"/>
    <lineage>
        <taxon>Bacteria</taxon>
        <taxon>Bacillati</taxon>
        <taxon>Actinomycetota</taxon>
        <taxon>Actinomycetes</taxon>
        <taxon>Kitasatosporales</taxon>
        <taxon>Streptomycetaceae</taxon>
        <taxon>Streptomyces</taxon>
    </lineage>
</organism>
<protein>
    <submittedName>
        <fullName evidence="4">Aldo/keto reductase</fullName>
    </submittedName>
</protein>
<dbReference type="PANTHER" id="PTHR43625:SF40">
    <property type="entry name" value="ALDO-KETO REDUCTASE YAKC [NADP(+)]"/>
    <property type="match status" value="1"/>
</dbReference>
<dbReference type="EMBL" id="MK424349">
    <property type="protein sequence ID" value="QED90625.1"/>
    <property type="molecule type" value="Genomic_DNA"/>
</dbReference>
<dbReference type="SUPFAM" id="SSF51430">
    <property type="entry name" value="NAD(P)-linked oxidoreductase"/>
    <property type="match status" value="1"/>
</dbReference>
<dbReference type="GO" id="GO:0005737">
    <property type="term" value="C:cytoplasm"/>
    <property type="evidence" value="ECO:0007669"/>
    <property type="project" value="TreeGrafter"/>
</dbReference>
<dbReference type="InterPro" id="IPR023210">
    <property type="entry name" value="NADP_OxRdtase_dom"/>
</dbReference>
<feature type="chain" id="PRO_5022692920" evidence="2">
    <location>
        <begin position="27"/>
        <end position="328"/>
    </location>
</feature>
<keyword evidence="2" id="KW-0732">Signal</keyword>
<keyword evidence="1" id="KW-0560">Oxidoreductase</keyword>
<dbReference type="AlphaFoldDB" id="A0A5B9BP96"/>
<evidence type="ECO:0000256" key="2">
    <source>
        <dbReference type="SAM" id="SignalP"/>
    </source>
</evidence>
<dbReference type="Gene3D" id="3.20.20.100">
    <property type="entry name" value="NADP-dependent oxidoreductase domain"/>
    <property type="match status" value="1"/>
</dbReference>
<accession>A0A5B9BP96</accession>
<feature type="domain" description="NADP-dependent oxidoreductase" evidence="3">
    <location>
        <begin position="16"/>
        <end position="304"/>
    </location>
</feature>